<feature type="region of interest" description="Disordered" evidence="2">
    <location>
        <begin position="235"/>
        <end position="254"/>
    </location>
</feature>
<dbReference type="PANTHER" id="PTHR19303:SF73">
    <property type="entry name" value="PROTEIN PDC2"/>
    <property type="match status" value="1"/>
</dbReference>
<name>H3H039_PHYRM</name>
<dbReference type="InterPro" id="IPR050863">
    <property type="entry name" value="CenT-Element_Derived"/>
</dbReference>
<dbReference type="InterPro" id="IPR004875">
    <property type="entry name" value="DDE_SF_endonuclease_dom"/>
</dbReference>
<dbReference type="HOGENOM" id="CLU_512419_0_0_1"/>
<dbReference type="GO" id="GO:0003677">
    <property type="term" value="F:DNA binding"/>
    <property type="evidence" value="ECO:0000318"/>
    <property type="project" value="GO_Central"/>
</dbReference>
<reference evidence="5" key="1">
    <citation type="journal article" date="2006" name="Science">
        <title>Phytophthora genome sequences uncover evolutionary origins and mechanisms of pathogenesis.</title>
        <authorList>
            <person name="Tyler B.M."/>
            <person name="Tripathy S."/>
            <person name="Zhang X."/>
            <person name="Dehal P."/>
            <person name="Jiang R.H."/>
            <person name="Aerts A."/>
            <person name="Arredondo F.D."/>
            <person name="Baxter L."/>
            <person name="Bensasson D."/>
            <person name="Beynon J.L."/>
            <person name="Chapman J."/>
            <person name="Damasceno C.M."/>
            <person name="Dorrance A.E."/>
            <person name="Dou D."/>
            <person name="Dickerman A.W."/>
            <person name="Dubchak I.L."/>
            <person name="Garbelotto M."/>
            <person name="Gijzen M."/>
            <person name="Gordon S.G."/>
            <person name="Govers F."/>
            <person name="Grunwald N.J."/>
            <person name="Huang W."/>
            <person name="Ivors K.L."/>
            <person name="Jones R.W."/>
            <person name="Kamoun S."/>
            <person name="Krampis K."/>
            <person name="Lamour K.H."/>
            <person name="Lee M.K."/>
            <person name="McDonald W.H."/>
            <person name="Medina M."/>
            <person name="Meijer H.J."/>
            <person name="Nordberg E.K."/>
            <person name="Maclean D.J."/>
            <person name="Ospina-Giraldo M.D."/>
            <person name="Morris P.F."/>
            <person name="Phuntumart V."/>
            <person name="Putnam N.H."/>
            <person name="Rash S."/>
            <person name="Rose J.K."/>
            <person name="Sakihama Y."/>
            <person name="Salamov A.A."/>
            <person name="Savidor A."/>
            <person name="Scheuring C.F."/>
            <person name="Smith B.M."/>
            <person name="Sobral B.W."/>
            <person name="Terry A."/>
            <person name="Torto-Alalibo T.A."/>
            <person name="Win J."/>
            <person name="Xu Z."/>
            <person name="Zhang H."/>
            <person name="Grigoriev I.V."/>
            <person name="Rokhsar D.S."/>
            <person name="Boore J.L."/>
        </authorList>
    </citation>
    <scope>NUCLEOTIDE SEQUENCE [LARGE SCALE GENOMIC DNA]</scope>
    <source>
        <strain evidence="5">Pr102</strain>
    </source>
</reference>
<dbReference type="SMART" id="SM00674">
    <property type="entry name" value="CENPB"/>
    <property type="match status" value="1"/>
</dbReference>
<dbReference type="VEuPathDB" id="FungiDB:KRP22_11173"/>
<reference evidence="4" key="2">
    <citation type="submission" date="2015-06" db="UniProtKB">
        <authorList>
            <consortium name="EnsemblProtists"/>
        </authorList>
    </citation>
    <scope>IDENTIFICATION</scope>
    <source>
        <strain evidence="4">Pr102</strain>
    </source>
</reference>
<proteinExistence type="predicted"/>
<dbReference type="InterPro" id="IPR009057">
    <property type="entry name" value="Homeodomain-like_sf"/>
</dbReference>
<dbReference type="PANTHER" id="PTHR19303">
    <property type="entry name" value="TRANSPOSON"/>
    <property type="match status" value="1"/>
</dbReference>
<dbReference type="PROSITE" id="PS51253">
    <property type="entry name" value="HTH_CENPB"/>
    <property type="match status" value="1"/>
</dbReference>
<feature type="region of interest" description="Disordered" evidence="2">
    <location>
        <begin position="617"/>
        <end position="638"/>
    </location>
</feature>
<feature type="compositionally biased region" description="Low complexity" evidence="2">
    <location>
        <begin position="242"/>
        <end position="254"/>
    </location>
</feature>
<accession>H3H039</accession>
<feature type="domain" description="HTH CENPB-type" evidence="3">
    <location>
        <begin position="75"/>
        <end position="148"/>
    </location>
</feature>
<evidence type="ECO:0000256" key="1">
    <source>
        <dbReference type="ARBA" id="ARBA00023125"/>
    </source>
</evidence>
<dbReference type="EnsemblProtists" id="Phyra83491">
    <property type="protein sequence ID" value="Phyra83491"/>
    <property type="gene ID" value="Phyra83491"/>
</dbReference>
<organism evidence="4 5">
    <name type="scientific">Phytophthora ramorum</name>
    <name type="common">Sudden oak death agent</name>
    <dbReference type="NCBI Taxonomy" id="164328"/>
    <lineage>
        <taxon>Eukaryota</taxon>
        <taxon>Sar</taxon>
        <taxon>Stramenopiles</taxon>
        <taxon>Oomycota</taxon>
        <taxon>Peronosporomycetes</taxon>
        <taxon>Peronosporales</taxon>
        <taxon>Peronosporaceae</taxon>
        <taxon>Phytophthora</taxon>
    </lineage>
</organism>
<dbReference type="AlphaFoldDB" id="H3H039"/>
<keyword evidence="5" id="KW-1185">Reference proteome</keyword>
<dbReference type="Pfam" id="PF03221">
    <property type="entry name" value="HTH_Tnp_Tc5"/>
    <property type="match status" value="1"/>
</dbReference>
<dbReference type="VEuPathDB" id="FungiDB:KRP23_1630"/>
<dbReference type="GO" id="GO:0005634">
    <property type="term" value="C:nucleus"/>
    <property type="evidence" value="ECO:0000318"/>
    <property type="project" value="GO_Central"/>
</dbReference>
<evidence type="ECO:0000313" key="5">
    <source>
        <dbReference type="Proteomes" id="UP000005238"/>
    </source>
</evidence>
<dbReference type="Pfam" id="PF03184">
    <property type="entry name" value="DDE_1"/>
    <property type="match status" value="1"/>
</dbReference>
<dbReference type="InterPro" id="IPR006600">
    <property type="entry name" value="HTH_CenpB_DNA-bd_dom"/>
</dbReference>
<evidence type="ECO:0000259" key="3">
    <source>
        <dbReference type="PROSITE" id="PS51253"/>
    </source>
</evidence>
<dbReference type="InParanoid" id="H3H039"/>
<dbReference type="SUPFAM" id="SSF46689">
    <property type="entry name" value="Homeodomain-like"/>
    <property type="match status" value="1"/>
</dbReference>
<dbReference type="eggNOG" id="KOG3105">
    <property type="taxonomic scope" value="Eukaryota"/>
</dbReference>
<dbReference type="Gene3D" id="1.10.10.60">
    <property type="entry name" value="Homeodomain-like"/>
    <property type="match status" value="1"/>
</dbReference>
<sequence>MATKRKRGRGVGPRLNDLQRLEIIRKHQSAEPPLSLRQLARDYEVDEKTIRRVVAASADIEARANSSAILNRRGQVHRRPTPRFPELERTLVAWIDARQRARAEISPSVVIDKAKLVARAMGIRPDDFKASWGWYDKFSRRYGVRTAFVGGAEVTTEQNSGYTFREVKTLQELHAVMAEYDPEWIFTVEETSLFYDALPFDAELVGEKKTRNRVTLVVSCNSTGRVTLPICLVGKEKGPSEGGTPRPGRPSSFPSPYLMQERAWLDRATFGRWYSSVFVPFVRERTSKPVLLVVDRERPGHQGDFEDEGIRAVFLPHTTQSSPGSVDAPGTTPVSLKTWWRRPLQMSVVAVLKAQYKYLLVQSALSYHNAPQEVKAALQAAEKSDNGYSGGVHFGHRPTLLDAARLLDQAWGQVPDDLLENCFARANLVPPSKLLAAPAPPTGSEIPFATVTRYRDEIASKIEDMLDTSSLPGRVWITSDISTPADTRDRVCAFLNADEDSSIELQQQLQGEIDEVLCDEPPAVLTAGSVVPTPVTDANDRDVNHPGPERPDLESQIHGLLLGITGVATQLRLLPRSGTDAEKLAPLQLEGCIAAADQIRHCIQAFDRTLHTESIEERQTRGKIAAAKHSHTRPEGQL</sequence>
<feature type="compositionally biased region" description="Basic and acidic residues" evidence="2">
    <location>
        <begin position="538"/>
        <end position="549"/>
    </location>
</feature>
<evidence type="ECO:0000256" key="2">
    <source>
        <dbReference type="SAM" id="MobiDB-lite"/>
    </source>
</evidence>
<evidence type="ECO:0000313" key="4">
    <source>
        <dbReference type="EnsemblProtists" id="Phyra83491"/>
    </source>
</evidence>
<feature type="region of interest" description="Disordered" evidence="2">
    <location>
        <begin position="528"/>
        <end position="549"/>
    </location>
</feature>
<keyword evidence="1" id="KW-0238">DNA-binding</keyword>
<dbReference type="Proteomes" id="UP000005238">
    <property type="component" value="Unassembled WGS sequence"/>
</dbReference>
<dbReference type="EMBL" id="DS566086">
    <property type="status" value="NOT_ANNOTATED_CDS"/>
    <property type="molecule type" value="Genomic_DNA"/>
</dbReference>
<protein>
    <recommendedName>
        <fullName evidence="3">HTH CENPB-type domain-containing protein</fullName>
    </recommendedName>
</protein>